<name>A0ABQ1ABR8_9EURO</name>
<dbReference type="Proteomes" id="UP000465266">
    <property type="component" value="Unassembled WGS sequence"/>
</dbReference>
<dbReference type="EMBL" id="BLKG01000015">
    <property type="protein sequence ID" value="GFF78330.1"/>
    <property type="molecule type" value="Genomic_DNA"/>
</dbReference>
<gene>
    <name evidence="2" type="ORF">IFM53868_02316</name>
</gene>
<keyword evidence="3" id="KW-1185">Reference proteome</keyword>
<proteinExistence type="predicted"/>
<evidence type="ECO:0000256" key="1">
    <source>
        <dbReference type="SAM" id="MobiDB-lite"/>
    </source>
</evidence>
<evidence type="ECO:0000313" key="2">
    <source>
        <dbReference type="EMBL" id="GFF78330.1"/>
    </source>
</evidence>
<feature type="region of interest" description="Disordered" evidence="1">
    <location>
        <begin position="1"/>
        <end position="24"/>
    </location>
</feature>
<comment type="caution">
    <text evidence="2">The sequence shown here is derived from an EMBL/GenBank/DDBJ whole genome shotgun (WGS) entry which is preliminary data.</text>
</comment>
<protein>
    <submittedName>
        <fullName evidence="2">Uncharacterized protein</fullName>
    </submittedName>
</protein>
<evidence type="ECO:0000313" key="3">
    <source>
        <dbReference type="Proteomes" id="UP000465266"/>
    </source>
</evidence>
<accession>A0ABQ1ABR8</accession>
<feature type="compositionally biased region" description="Low complexity" evidence="1">
    <location>
        <begin position="1"/>
        <end position="14"/>
    </location>
</feature>
<organism evidence="2 3">
    <name type="scientific">Aspergillus udagawae</name>
    <dbReference type="NCBI Taxonomy" id="91492"/>
    <lineage>
        <taxon>Eukaryota</taxon>
        <taxon>Fungi</taxon>
        <taxon>Dikarya</taxon>
        <taxon>Ascomycota</taxon>
        <taxon>Pezizomycotina</taxon>
        <taxon>Eurotiomycetes</taxon>
        <taxon>Eurotiomycetidae</taxon>
        <taxon>Eurotiales</taxon>
        <taxon>Aspergillaceae</taxon>
        <taxon>Aspergillus</taxon>
        <taxon>Aspergillus subgen. Fumigati</taxon>
    </lineage>
</organism>
<reference evidence="2 3" key="1">
    <citation type="submission" date="2020-01" db="EMBL/GenBank/DDBJ databases">
        <title>Draft genome sequence of Aspergillus udagawae IFM 53868.</title>
        <authorList>
            <person name="Takahashi H."/>
            <person name="Yaguchi T."/>
        </authorList>
    </citation>
    <scope>NUCLEOTIDE SEQUENCE [LARGE SCALE GENOMIC DNA]</scope>
    <source>
        <strain evidence="2 3">IFM 53868</strain>
    </source>
</reference>
<sequence>MSSSQSSNSGVAASGDGGQEKQKMLLSSETGHFSLVRALHLADLVTELNGFCGGKTANLIEIEIVNRH</sequence>